<dbReference type="PROSITE" id="PS51885">
    <property type="entry name" value="NEPRILYSIN"/>
    <property type="match status" value="1"/>
</dbReference>
<dbReference type="EMBL" id="GAKP01014860">
    <property type="protein sequence ID" value="JAC44092.1"/>
    <property type="molecule type" value="Transcribed_RNA"/>
</dbReference>
<dbReference type="InterPro" id="IPR000718">
    <property type="entry name" value="Peptidase_M13"/>
</dbReference>
<organism evidence="2">
    <name type="scientific">Bactrocera dorsalis</name>
    <name type="common">Oriental fruit fly</name>
    <name type="synonym">Dacus dorsalis</name>
    <dbReference type="NCBI Taxonomy" id="27457"/>
    <lineage>
        <taxon>Eukaryota</taxon>
        <taxon>Metazoa</taxon>
        <taxon>Ecdysozoa</taxon>
        <taxon>Arthropoda</taxon>
        <taxon>Hexapoda</taxon>
        <taxon>Insecta</taxon>
        <taxon>Pterygota</taxon>
        <taxon>Neoptera</taxon>
        <taxon>Endopterygota</taxon>
        <taxon>Diptera</taxon>
        <taxon>Brachycera</taxon>
        <taxon>Muscomorpha</taxon>
        <taxon>Tephritoidea</taxon>
        <taxon>Tephritidae</taxon>
        <taxon>Bactrocera</taxon>
        <taxon>Bactrocera</taxon>
    </lineage>
</organism>
<dbReference type="GO" id="GO:0004222">
    <property type="term" value="F:metalloendopeptidase activity"/>
    <property type="evidence" value="ECO:0007669"/>
    <property type="project" value="InterPro"/>
</dbReference>
<protein>
    <submittedName>
        <fullName evidence="2">Uncharacterized protein</fullName>
    </submittedName>
</protein>
<dbReference type="GO" id="GO:0006508">
    <property type="term" value="P:proteolysis"/>
    <property type="evidence" value="ECO:0007669"/>
    <property type="project" value="InterPro"/>
</dbReference>
<accession>A0A034VPQ9</accession>
<dbReference type="AlphaFoldDB" id="A0A034VPQ9"/>
<dbReference type="OrthoDB" id="7890724at2759"/>
<dbReference type="SUPFAM" id="SSF55486">
    <property type="entry name" value="Metalloproteases ('zincins'), catalytic domain"/>
    <property type="match status" value="1"/>
</dbReference>
<keyword evidence="1" id="KW-0812">Transmembrane</keyword>
<sequence>MFSLDKNIHQCRHGRGRSALLTYSILLCALVALMFCLPVGGDDLRAYKYVSRARERQLEKLAIRINESVNPNRYPCESFYDYVCSYSKPLFTILGHLPELDDLMKLFTELQQDPEKFSAKDKMLDFFVSCTSKKWLEDCYRETFEYFKPLFGYIITKNYVGSNSEEHRNFVQLLDTFLLKAAQTHNFMHHPIRHRLQTLREKFRLPQIYLRPHELSEEYESLMMYPESYKHNVRNLELHRRRNSSYELGVERTMLDWSLYLYQSRNMPMSYYYPTLNVHLWMTLYNTTERDREPKRVHELAECLKLPPYAHVLDEARVLALVYLKAFQNAWVDYSTWLKPERASVNSDIYDHENRILSRFKLDNKKVFFILYGQNFCEFGKELAENIFYLGMKQNRDFAESFDCVFQPEPRMPCYV</sequence>
<feature type="transmembrane region" description="Helical" evidence="1">
    <location>
        <begin position="20"/>
        <end position="41"/>
    </location>
</feature>
<keyword evidence="1" id="KW-0472">Membrane</keyword>
<keyword evidence="1" id="KW-1133">Transmembrane helix</keyword>
<evidence type="ECO:0000256" key="1">
    <source>
        <dbReference type="SAM" id="Phobius"/>
    </source>
</evidence>
<proteinExistence type="predicted"/>
<reference evidence="2" key="1">
    <citation type="journal article" date="2014" name="BMC Genomics">
        <title>Characterizing the developmental transcriptome of the oriental fruit fly, Bactrocera dorsalis (Diptera: Tephritidae) through comparative genomic analysis with Drosophila melanogaster utilizing modENCODE datasets.</title>
        <authorList>
            <person name="Geib S.M."/>
            <person name="Calla B."/>
            <person name="Hall B."/>
            <person name="Hou S."/>
            <person name="Manoukis N.C."/>
        </authorList>
    </citation>
    <scope>NUCLEOTIDE SEQUENCE</scope>
    <source>
        <strain evidence="2">Punador</strain>
    </source>
</reference>
<evidence type="ECO:0000313" key="2">
    <source>
        <dbReference type="EMBL" id="JAC44092.1"/>
    </source>
</evidence>
<name>A0A034VPQ9_BACDO</name>